<dbReference type="InterPro" id="IPR013762">
    <property type="entry name" value="Integrase-like_cat_sf"/>
</dbReference>
<evidence type="ECO:0000259" key="9">
    <source>
        <dbReference type="PROSITE" id="PS51900"/>
    </source>
</evidence>
<evidence type="ECO:0000259" key="8">
    <source>
        <dbReference type="PROSITE" id="PS51898"/>
    </source>
</evidence>
<evidence type="ECO:0000313" key="11">
    <source>
        <dbReference type="Proteomes" id="UP000265643"/>
    </source>
</evidence>
<dbReference type="EMBL" id="BHGK01000001">
    <property type="protein sequence ID" value="GCA65802.1"/>
    <property type="molecule type" value="Genomic_DNA"/>
</dbReference>
<dbReference type="InterPro" id="IPR004107">
    <property type="entry name" value="Integrase_SAM-like_N"/>
</dbReference>
<evidence type="ECO:0000256" key="5">
    <source>
        <dbReference type="ARBA" id="ARBA00023172"/>
    </source>
</evidence>
<evidence type="ECO:0000256" key="1">
    <source>
        <dbReference type="ARBA" id="ARBA00003283"/>
    </source>
</evidence>
<comment type="function">
    <text evidence="1">Site-specific tyrosine recombinase, which acts by catalyzing the cutting and rejoining of the recombining DNA molecules.</text>
</comment>
<dbReference type="InterPro" id="IPR002104">
    <property type="entry name" value="Integrase_catalytic"/>
</dbReference>
<evidence type="ECO:0000256" key="4">
    <source>
        <dbReference type="ARBA" id="ARBA00023125"/>
    </source>
</evidence>
<dbReference type="PANTHER" id="PTHR30629">
    <property type="entry name" value="PROPHAGE INTEGRASE"/>
    <property type="match status" value="1"/>
</dbReference>
<dbReference type="Pfam" id="PF00589">
    <property type="entry name" value="Phage_integrase"/>
    <property type="match status" value="1"/>
</dbReference>
<dbReference type="Gene3D" id="1.10.150.130">
    <property type="match status" value="1"/>
</dbReference>
<dbReference type="Pfam" id="PF14659">
    <property type="entry name" value="Phage_int_SAM_3"/>
    <property type="match status" value="1"/>
</dbReference>
<dbReference type="InterPro" id="IPR050808">
    <property type="entry name" value="Phage_Integrase"/>
</dbReference>
<evidence type="ECO:0000313" key="10">
    <source>
        <dbReference type="EMBL" id="GCA65802.1"/>
    </source>
</evidence>
<evidence type="ECO:0000256" key="3">
    <source>
        <dbReference type="ARBA" id="ARBA00022908"/>
    </source>
</evidence>
<dbReference type="InterPro" id="IPR010998">
    <property type="entry name" value="Integrase_recombinase_N"/>
</dbReference>
<dbReference type="SUPFAM" id="SSF56349">
    <property type="entry name" value="DNA breaking-rejoining enzymes"/>
    <property type="match status" value="1"/>
</dbReference>
<dbReference type="GO" id="GO:0003677">
    <property type="term" value="F:DNA binding"/>
    <property type="evidence" value="ECO:0007669"/>
    <property type="project" value="UniProtKB-UniRule"/>
</dbReference>
<dbReference type="Gene3D" id="1.10.443.10">
    <property type="entry name" value="Intergrase catalytic core"/>
    <property type="match status" value="1"/>
</dbReference>
<protein>
    <submittedName>
        <fullName evidence="10">Site-specific integrase</fullName>
    </submittedName>
</protein>
<dbReference type="AlphaFoldDB" id="A0A391PGX1"/>
<sequence length="415" mass="48643">MAKALPRGVREKNGSYEARAVVNGIRINLYGTDLNELMEEFEKAKENARDTLDYRKTRITLNEWFEEWFSEVKQHRVKETSIAPMKNNFKRTFGFYIGSMKLKDIKPLDVQRALNAMEQNQVSHSAMREALGRLRECLDFALGNQLIKVNPCLIVEVPWTFKQSKEEIALTQEEQDNFLSEMEDSWYKEMFYFMCLTGVRVGELGGMKWSDIDFKKKVVHVRRSLSCSYYNGEKRMMLVTPKTVNSIREIPFLGEMEEILKAQKKKQNKLKEELGSRWRSTDDLKDLVFTTGMGSPCVRYVVEKEIKKALKRMSEKEGVLAVQENREPREIRDFHPHSLRHTFATRCFEKKMEPKVVQRLMGHSSISITLNIYTHVLDNIMEEEIKKFGVAKTQTPEEYYNEEIRRARISAMSHC</sequence>
<reference evidence="11" key="1">
    <citation type="submission" date="2018-09" db="EMBL/GenBank/DDBJ databases">
        <title>Draft Genome Sequence of Mediterraneibacter sp. KCTC 15684.</title>
        <authorList>
            <person name="Kim J.S."/>
            <person name="Han K.I."/>
            <person name="Suh M.K."/>
            <person name="Lee K.C."/>
            <person name="Eom M.K."/>
            <person name="Lee J.H."/>
            <person name="Park S.H."/>
            <person name="Kang S.W."/>
            <person name="Park J.E."/>
            <person name="Oh B.S."/>
            <person name="Yu S.Y."/>
            <person name="Choi S.H."/>
            <person name="Lee D.H."/>
            <person name="Yoon H."/>
            <person name="Kim B."/>
            <person name="Yang S.J."/>
            <person name="Lee J.S."/>
        </authorList>
    </citation>
    <scope>NUCLEOTIDE SEQUENCE [LARGE SCALE GENOMIC DNA]</scope>
    <source>
        <strain evidence="11">KCTC 15684</strain>
    </source>
</reference>
<dbReference type="PROSITE" id="PS51900">
    <property type="entry name" value="CB"/>
    <property type="match status" value="1"/>
</dbReference>
<organism evidence="10 11">
    <name type="scientific">Mediterraneibacter butyricigenes</name>
    <dbReference type="NCBI Taxonomy" id="2316025"/>
    <lineage>
        <taxon>Bacteria</taxon>
        <taxon>Bacillati</taxon>
        <taxon>Bacillota</taxon>
        <taxon>Clostridia</taxon>
        <taxon>Lachnospirales</taxon>
        <taxon>Lachnospiraceae</taxon>
        <taxon>Mediterraneibacter</taxon>
    </lineage>
</organism>
<dbReference type="CDD" id="cd01189">
    <property type="entry name" value="INT_ICEBs1_C_like"/>
    <property type="match status" value="1"/>
</dbReference>
<comment type="caution">
    <text evidence="10">The sequence shown here is derived from an EMBL/GenBank/DDBJ whole genome shotgun (WGS) entry which is preliminary data.</text>
</comment>
<evidence type="ECO:0000256" key="7">
    <source>
        <dbReference type="SAM" id="Coils"/>
    </source>
</evidence>
<proteinExistence type="inferred from homology"/>
<keyword evidence="7" id="KW-0175">Coiled coil</keyword>
<accession>A0A391PGX1</accession>
<keyword evidence="4 6" id="KW-0238">DNA-binding</keyword>
<evidence type="ECO:0000256" key="2">
    <source>
        <dbReference type="ARBA" id="ARBA00008857"/>
    </source>
</evidence>
<comment type="similarity">
    <text evidence="2">Belongs to the 'phage' integrase family.</text>
</comment>
<gene>
    <name evidence="10" type="ORF">KGMB01110_02380</name>
</gene>
<feature type="domain" description="Core-binding (CB)" evidence="9">
    <location>
        <begin position="59"/>
        <end position="142"/>
    </location>
</feature>
<keyword evidence="3" id="KW-0229">DNA integration</keyword>
<dbReference type="PROSITE" id="PS51898">
    <property type="entry name" value="TYR_RECOMBINASE"/>
    <property type="match status" value="1"/>
</dbReference>
<dbReference type="InterPro" id="IPR011010">
    <property type="entry name" value="DNA_brk_join_enz"/>
</dbReference>
<feature type="domain" description="Tyr recombinase" evidence="8">
    <location>
        <begin position="165"/>
        <end position="387"/>
    </location>
</feature>
<evidence type="ECO:0000256" key="6">
    <source>
        <dbReference type="PROSITE-ProRule" id="PRU01248"/>
    </source>
</evidence>
<dbReference type="RefSeq" id="WP_119297331.1">
    <property type="nucleotide sequence ID" value="NZ_BHGK01000001.1"/>
</dbReference>
<keyword evidence="11" id="KW-1185">Reference proteome</keyword>
<feature type="coiled-coil region" evidence="7">
    <location>
        <begin position="27"/>
        <end position="54"/>
    </location>
</feature>
<dbReference type="GO" id="GO:0015074">
    <property type="term" value="P:DNA integration"/>
    <property type="evidence" value="ECO:0007669"/>
    <property type="project" value="UniProtKB-KW"/>
</dbReference>
<keyword evidence="5" id="KW-0233">DNA recombination</keyword>
<dbReference type="GO" id="GO:0006310">
    <property type="term" value="P:DNA recombination"/>
    <property type="evidence" value="ECO:0007669"/>
    <property type="project" value="UniProtKB-KW"/>
</dbReference>
<dbReference type="InterPro" id="IPR044068">
    <property type="entry name" value="CB"/>
</dbReference>
<name>A0A391PGX1_9FIRM</name>
<dbReference type="Proteomes" id="UP000265643">
    <property type="component" value="Unassembled WGS sequence"/>
</dbReference>
<dbReference type="PANTHER" id="PTHR30629:SF2">
    <property type="entry name" value="PROPHAGE INTEGRASE INTS-RELATED"/>
    <property type="match status" value="1"/>
</dbReference>